<evidence type="ECO:0000313" key="2">
    <source>
        <dbReference type="EMBL" id="KAK4208833.1"/>
    </source>
</evidence>
<dbReference type="AlphaFoldDB" id="A0AAN6XXP1"/>
<dbReference type="EMBL" id="MU858226">
    <property type="protein sequence ID" value="KAK4208833.1"/>
    <property type="molecule type" value="Genomic_DNA"/>
</dbReference>
<accession>A0AAN6XXP1</accession>
<reference evidence="2" key="2">
    <citation type="submission" date="2023-05" db="EMBL/GenBank/DDBJ databases">
        <authorList>
            <consortium name="Lawrence Berkeley National Laboratory"/>
            <person name="Steindorff A."/>
            <person name="Hensen N."/>
            <person name="Bonometti L."/>
            <person name="Westerberg I."/>
            <person name="Brannstrom I.O."/>
            <person name="Guillou S."/>
            <person name="Cros-Aarteil S."/>
            <person name="Calhoun S."/>
            <person name="Haridas S."/>
            <person name="Kuo A."/>
            <person name="Mondo S."/>
            <person name="Pangilinan J."/>
            <person name="Riley R."/>
            <person name="Labutti K."/>
            <person name="Andreopoulos B."/>
            <person name="Lipzen A."/>
            <person name="Chen C."/>
            <person name="Yanf M."/>
            <person name="Daum C."/>
            <person name="Ng V."/>
            <person name="Clum A."/>
            <person name="Ohm R."/>
            <person name="Martin F."/>
            <person name="Silar P."/>
            <person name="Natvig D."/>
            <person name="Lalanne C."/>
            <person name="Gautier V."/>
            <person name="Ament-Velasquez S.L."/>
            <person name="Kruys A."/>
            <person name="Hutchinson M.I."/>
            <person name="Powell A.J."/>
            <person name="Barry K."/>
            <person name="Miller A.N."/>
            <person name="Grigoriev I.V."/>
            <person name="Debuchy R."/>
            <person name="Gladieux P."/>
            <person name="Thoren M.H."/>
            <person name="Johannesson H."/>
        </authorList>
    </citation>
    <scope>NUCLEOTIDE SEQUENCE</scope>
    <source>
        <strain evidence="2">PSN293</strain>
    </source>
</reference>
<proteinExistence type="predicted"/>
<feature type="transmembrane region" description="Helical" evidence="1">
    <location>
        <begin position="68"/>
        <end position="92"/>
    </location>
</feature>
<keyword evidence="1" id="KW-0812">Transmembrane</keyword>
<dbReference type="Proteomes" id="UP001301769">
    <property type="component" value="Unassembled WGS sequence"/>
</dbReference>
<organism evidence="2 3">
    <name type="scientific">Rhypophila decipiens</name>
    <dbReference type="NCBI Taxonomy" id="261697"/>
    <lineage>
        <taxon>Eukaryota</taxon>
        <taxon>Fungi</taxon>
        <taxon>Dikarya</taxon>
        <taxon>Ascomycota</taxon>
        <taxon>Pezizomycotina</taxon>
        <taxon>Sordariomycetes</taxon>
        <taxon>Sordariomycetidae</taxon>
        <taxon>Sordariales</taxon>
        <taxon>Naviculisporaceae</taxon>
        <taxon>Rhypophila</taxon>
    </lineage>
</organism>
<name>A0AAN6XXP1_9PEZI</name>
<reference evidence="2" key="1">
    <citation type="journal article" date="2023" name="Mol. Phylogenet. Evol.">
        <title>Genome-scale phylogeny and comparative genomics of the fungal order Sordariales.</title>
        <authorList>
            <person name="Hensen N."/>
            <person name="Bonometti L."/>
            <person name="Westerberg I."/>
            <person name="Brannstrom I.O."/>
            <person name="Guillou S."/>
            <person name="Cros-Aarteil S."/>
            <person name="Calhoun S."/>
            <person name="Haridas S."/>
            <person name="Kuo A."/>
            <person name="Mondo S."/>
            <person name="Pangilinan J."/>
            <person name="Riley R."/>
            <person name="LaButti K."/>
            <person name="Andreopoulos B."/>
            <person name="Lipzen A."/>
            <person name="Chen C."/>
            <person name="Yan M."/>
            <person name="Daum C."/>
            <person name="Ng V."/>
            <person name="Clum A."/>
            <person name="Steindorff A."/>
            <person name="Ohm R.A."/>
            <person name="Martin F."/>
            <person name="Silar P."/>
            <person name="Natvig D.O."/>
            <person name="Lalanne C."/>
            <person name="Gautier V."/>
            <person name="Ament-Velasquez S.L."/>
            <person name="Kruys A."/>
            <person name="Hutchinson M.I."/>
            <person name="Powell A.J."/>
            <person name="Barry K."/>
            <person name="Miller A.N."/>
            <person name="Grigoriev I.V."/>
            <person name="Debuchy R."/>
            <person name="Gladieux P."/>
            <person name="Hiltunen Thoren M."/>
            <person name="Johannesson H."/>
        </authorList>
    </citation>
    <scope>NUCLEOTIDE SEQUENCE</scope>
    <source>
        <strain evidence="2">PSN293</strain>
    </source>
</reference>
<gene>
    <name evidence="2" type="ORF">QBC37DRAFT_324894</name>
</gene>
<keyword evidence="1" id="KW-0472">Membrane</keyword>
<keyword evidence="3" id="KW-1185">Reference proteome</keyword>
<sequence>MSPIGDQPTGRAWPWISANGTNQEEPVLMVICAWPLSGQYGLGPRIIYYGAVVGCMVSRKAEWLRNSLLGDVVMLFPVVAALHSIVLAALHVDGATDVDIYGAFQLLVLGILSAPFTIKISRTYFNDPGRNIIFLWFVMIIAGT</sequence>
<feature type="transmembrane region" description="Helical" evidence="1">
    <location>
        <begin position="98"/>
        <end position="118"/>
    </location>
</feature>
<comment type="caution">
    <text evidence="2">The sequence shown here is derived from an EMBL/GenBank/DDBJ whole genome shotgun (WGS) entry which is preliminary data.</text>
</comment>
<evidence type="ECO:0000313" key="3">
    <source>
        <dbReference type="Proteomes" id="UP001301769"/>
    </source>
</evidence>
<keyword evidence="1" id="KW-1133">Transmembrane helix</keyword>
<evidence type="ECO:0000256" key="1">
    <source>
        <dbReference type="SAM" id="Phobius"/>
    </source>
</evidence>
<protein>
    <submittedName>
        <fullName evidence="2">Uncharacterized protein</fullName>
    </submittedName>
</protein>